<dbReference type="Proteomes" id="UP000515955">
    <property type="component" value="Chromosome"/>
</dbReference>
<evidence type="ECO:0000256" key="2">
    <source>
        <dbReference type="ARBA" id="ARBA00022475"/>
    </source>
</evidence>
<feature type="transmembrane region" description="Helical" evidence="8">
    <location>
        <begin position="179"/>
        <end position="198"/>
    </location>
</feature>
<feature type="transmembrane region" description="Helical" evidence="8">
    <location>
        <begin position="354"/>
        <end position="384"/>
    </location>
</feature>
<feature type="transmembrane region" description="Helical" evidence="8">
    <location>
        <begin position="15"/>
        <end position="35"/>
    </location>
</feature>
<evidence type="ECO:0000256" key="4">
    <source>
        <dbReference type="ARBA" id="ARBA00022692"/>
    </source>
</evidence>
<keyword evidence="2" id="KW-1003">Cell membrane</keyword>
<proteinExistence type="inferred from homology"/>
<comment type="similarity">
    <text evidence="7">Belongs to the glycosyltransferase 87 family.</text>
</comment>
<dbReference type="AlphaFoldDB" id="A0A7G9S8I1"/>
<evidence type="ECO:0000256" key="5">
    <source>
        <dbReference type="ARBA" id="ARBA00022989"/>
    </source>
</evidence>
<comment type="subcellular location">
    <subcellularLocation>
        <location evidence="1">Cell membrane</location>
        <topology evidence="1">Multi-pass membrane protein</topology>
    </subcellularLocation>
</comment>
<sequence>MGSIRSGNWLTADRARLVAAASLSVTVATVAWLFLTSNGTLDAVGRPLGTDFSQVWTAGRMALDGQAARVWDWPTHFAVQQQLHQSKTVELYGWHYPPPFLLVASLLAFLPYVTALVLWQVVTLGPLAVAGQRFLDRRDGRLFVLGAPVVLVCLTHGQNGFLTALLLGGGLALLDRRPFVAGLLFGCLLYKPQFALVIPPVLLFARQWRAIAGGAVSSLVLIAITVAIWGPAPWHSFIDSLPLTKRVVIEAGTTGWYKLVSPFAAVRAWGLPVQPSYAVQAMFSIAAIGASIWLAMRGRPMLRNAAVTAAAIIATPYVLDYDLVVLLAGIAFLWKDGEQHGWRDWERPILALCWIAPLIARTTALYTSIPLGLMSALAILGVALSRALRASPSRHSRAVSAP</sequence>
<feature type="transmembrane region" description="Helical" evidence="8">
    <location>
        <begin position="277"/>
        <end position="295"/>
    </location>
</feature>
<dbReference type="GO" id="GO:0016758">
    <property type="term" value="F:hexosyltransferase activity"/>
    <property type="evidence" value="ECO:0007669"/>
    <property type="project" value="InterPro"/>
</dbReference>
<dbReference type="Pfam" id="PF09594">
    <property type="entry name" value="GT87"/>
    <property type="match status" value="1"/>
</dbReference>
<gene>
    <name evidence="9" type="ORF">H9L12_07115</name>
</gene>
<feature type="transmembrane region" description="Helical" evidence="8">
    <location>
        <begin position="100"/>
        <end position="130"/>
    </location>
</feature>
<evidence type="ECO:0000256" key="1">
    <source>
        <dbReference type="ARBA" id="ARBA00004651"/>
    </source>
</evidence>
<evidence type="ECO:0000256" key="8">
    <source>
        <dbReference type="SAM" id="Phobius"/>
    </source>
</evidence>
<dbReference type="KEGG" id="srhi:H9L12_07115"/>
<keyword evidence="5 8" id="KW-1133">Transmembrane helix</keyword>
<organism evidence="9 10">
    <name type="scientific">Sphingomonas rhizophila</name>
    <dbReference type="NCBI Taxonomy" id="2071607"/>
    <lineage>
        <taxon>Bacteria</taxon>
        <taxon>Pseudomonadati</taxon>
        <taxon>Pseudomonadota</taxon>
        <taxon>Alphaproteobacteria</taxon>
        <taxon>Sphingomonadales</taxon>
        <taxon>Sphingomonadaceae</taxon>
        <taxon>Sphingomonas</taxon>
    </lineage>
</organism>
<evidence type="ECO:0000256" key="6">
    <source>
        <dbReference type="ARBA" id="ARBA00023136"/>
    </source>
</evidence>
<dbReference type="EMBL" id="CP060717">
    <property type="protein sequence ID" value="QNN64156.1"/>
    <property type="molecule type" value="Genomic_DNA"/>
</dbReference>
<evidence type="ECO:0000313" key="9">
    <source>
        <dbReference type="EMBL" id="QNN64156.1"/>
    </source>
</evidence>
<dbReference type="InterPro" id="IPR018584">
    <property type="entry name" value="GT87"/>
</dbReference>
<keyword evidence="10" id="KW-1185">Reference proteome</keyword>
<protein>
    <submittedName>
        <fullName evidence="9">DUF2029 domain-containing protein</fullName>
    </submittedName>
</protein>
<evidence type="ECO:0000256" key="3">
    <source>
        <dbReference type="ARBA" id="ARBA00022679"/>
    </source>
</evidence>
<keyword evidence="4 8" id="KW-0812">Transmembrane</keyword>
<reference evidence="9 10" key="1">
    <citation type="submission" date="2020-08" db="EMBL/GenBank/DDBJ databases">
        <title>Genome sequence of Sphingomonas rhizophila KACC 19189T.</title>
        <authorList>
            <person name="Hyun D.-W."/>
            <person name="Bae J.-W."/>
        </authorList>
    </citation>
    <scope>NUCLEOTIDE SEQUENCE [LARGE SCALE GENOMIC DNA]</scope>
    <source>
        <strain evidence="9 10">KACC 19189</strain>
    </source>
</reference>
<evidence type="ECO:0000256" key="7">
    <source>
        <dbReference type="ARBA" id="ARBA00024033"/>
    </source>
</evidence>
<accession>A0A7G9S8I1</accession>
<keyword evidence="3" id="KW-0808">Transferase</keyword>
<keyword evidence="6 8" id="KW-0472">Membrane</keyword>
<feature type="transmembrane region" description="Helical" evidence="8">
    <location>
        <begin position="142"/>
        <end position="167"/>
    </location>
</feature>
<evidence type="ECO:0000313" key="10">
    <source>
        <dbReference type="Proteomes" id="UP000515955"/>
    </source>
</evidence>
<name>A0A7G9S8I1_9SPHN</name>
<feature type="transmembrane region" description="Helical" evidence="8">
    <location>
        <begin position="307"/>
        <end position="334"/>
    </location>
</feature>
<feature type="transmembrane region" description="Helical" evidence="8">
    <location>
        <begin position="210"/>
        <end position="232"/>
    </location>
</feature>
<dbReference type="RefSeq" id="WP_187541156.1">
    <property type="nucleotide sequence ID" value="NZ_CP060717.1"/>
</dbReference>
<dbReference type="GO" id="GO:0005886">
    <property type="term" value="C:plasma membrane"/>
    <property type="evidence" value="ECO:0007669"/>
    <property type="project" value="UniProtKB-SubCell"/>
</dbReference>